<keyword evidence="2" id="KW-1003">Cell membrane</keyword>
<keyword evidence="3 6" id="KW-0812">Transmembrane</keyword>
<dbReference type="EMBL" id="JQED01000017">
    <property type="protein sequence ID" value="KGJ92698.1"/>
    <property type="molecule type" value="Genomic_DNA"/>
</dbReference>
<organism evidence="7 8">
    <name type="scientific">Colwellia psychrerythraea</name>
    <name type="common">Vibrio psychroerythus</name>
    <dbReference type="NCBI Taxonomy" id="28229"/>
    <lineage>
        <taxon>Bacteria</taxon>
        <taxon>Pseudomonadati</taxon>
        <taxon>Pseudomonadota</taxon>
        <taxon>Gammaproteobacteria</taxon>
        <taxon>Alteromonadales</taxon>
        <taxon>Colwelliaceae</taxon>
        <taxon>Colwellia</taxon>
    </lineage>
</organism>
<dbReference type="AlphaFoldDB" id="A0A099KST1"/>
<evidence type="ECO:0000256" key="2">
    <source>
        <dbReference type="ARBA" id="ARBA00022475"/>
    </source>
</evidence>
<dbReference type="Proteomes" id="UP000029843">
    <property type="component" value="Unassembled WGS sequence"/>
</dbReference>
<evidence type="ECO:0000313" key="7">
    <source>
        <dbReference type="EMBL" id="KGJ92698.1"/>
    </source>
</evidence>
<dbReference type="OrthoDB" id="6227821at2"/>
<dbReference type="GO" id="GO:0005886">
    <property type="term" value="C:plasma membrane"/>
    <property type="evidence" value="ECO:0007669"/>
    <property type="project" value="UniProtKB-SubCell"/>
</dbReference>
<feature type="transmembrane region" description="Helical" evidence="6">
    <location>
        <begin position="15"/>
        <end position="48"/>
    </location>
</feature>
<evidence type="ECO:0000256" key="6">
    <source>
        <dbReference type="SAM" id="Phobius"/>
    </source>
</evidence>
<dbReference type="RefSeq" id="WP_033093685.1">
    <property type="nucleotide sequence ID" value="NZ_JQED01000017.1"/>
</dbReference>
<comment type="caution">
    <text evidence="7">The sequence shown here is derived from an EMBL/GenBank/DDBJ whole genome shotgun (WGS) entry which is preliminary data.</text>
</comment>
<protein>
    <submittedName>
        <fullName evidence="7">Cytochrome C oxidase subunit IV</fullName>
    </submittedName>
</protein>
<proteinExistence type="predicted"/>
<evidence type="ECO:0000256" key="3">
    <source>
        <dbReference type="ARBA" id="ARBA00022692"/>
    </source>
</evidence>
<comment type="subcellular location">
    <subcellularLocation>
        <location evidence="1">Cell membrane</location>
        <topology evidence="1">Multi-pass membrane protein</topology>
    </subcellularLocation>
</comment>
<gene>
    <name evidence="7" type="ORF">ND2E_2946</name>
</gene>
<evidence type="ECO:0000256" key="1">
    <source>
        <dbReference type="ARBA" id="ARBA00004651"/>
    </source>
</evidence>
<dbReference type="Pfam" id="PF03626">
    <property type="entry name" value="COX4_pro"/>
    <property type="match status" value="1"/>
</dbReference>
<name>A0A099KST1_COLPS</name>
<evidence type="ECO:0000256" key="4">
    <source>
        <dbReference type="ARBA" id="ARBA00022989"/>
    </source>
</evidence>
<sequence length="98" mass="11177" precursor="true">MIKNIFTLNALDFSWILLMIITSANALVAETAEPSLAITAIICCSIAYKGRRIMDYFMELNHANETIQFFMRSYFHVFPALIFLTDLFSEELASLTTI</sequence>
<reference evidence="7 8" key="1">
    <citation type="submission" date="2014-08" db="EMBL/GenBank/DDBJ databases">
        <title>Genomic and Phenotypic Diversity of Colwellia psychrerythraea strains from Disparate Marine Basins.</title>
        <authorList>
            <person name="Techtmann S.M."/>
            <person name="Stelling S.C."/>
            <person name="Utturkar S.M."/>
            <person name="Alshibli N."/>
            <person name="Harris A."/>
            <person name="Brown S.D."/>
            <person name="Hazen T.C."/>
        </authorList>
    </citation>
    <scope>NUCLEOTIDE SEQUENCE [LARGE SCALE GENOMIC DNA]</scope>
    <source>
        <strain evidence="7 8">ND2E</strain>
    </source>
</reference>
<dbReference type="PATRIC" id="fig|28229.4.peg.1990"/>
<keyword evidence="4 6" id="KW-1133">Transmembrane helix</keyword>
<evidence type="ECO:0000313" key="8">
    <source>
        <dbReference type="Proteomes" id="UP000029843"/>
    </source>
</evidence>
<dbReference type="InterPro" id="IPR005171">
    <property type="entry name" value="Cyt_c_oxidase_su4_prok"/>
</dbReference>
<keyword evidence="5 6" id="KW-0472">Membrane</keyword>
<accession>A0A099KST1</accession>
<evidence type="ECO:0000256" key="5">
    <source>
        <dbReference type="ARBA" id="ARBA00023136"/>
    </source>
</evidence>